<reference evidence="2 3" key="1">
    <citation type="submission" date="2024-10" db="EMBL/GenBank/DDBJ databases">
        <title>The Natural Products Discovery Center: Release of the First 8490 Sequenced Strains for Exploring Actinobacteria Biosynthetic Diversity.</title>
        <authorList>
            <person name="Kalkreuter E."/>
            <person name="Kautsar S.A."/>
            <person name="Yang D."/>
            <person name="Bader C.D."/>
            <person name="Teijaro C.N."/>
            <person name="Fluegel L."/>
            <person name="Davis C.M."/>
            <person name="Simpson J.R."/>
            <person name="Lauterbach L."/>
            <person name="Steele A.D."/>
            <person name="Gui C."/>
            <person name="Meng S."/>
            <person name="Li G."/>
            <person name="Viehrig K."/>
            <person name="Ye F."/>
            <person name="Su P."/>
            <person name="Kiefer A.F."/>
            <person name="Nichols A."/>
            <person name="Cepeda A.J."/>
            <person name="Yan W."/>
            <person name="Fan B."/>
            <person name="Jiang Y."/>
            <person name="Adhikari A."/>
            <person name="Zheng C.-J."/>
            <person name="Schuster L."/>
            <person name="Cowan T.M."/>
            <person name="Smanski M.J."/>
            <person name="Chevrette M.G."/>
            <person name="De Carvalho L.P.S."/>
            <person name="Shen B."/>
        </authorList>
    </citation>
    <scope>NUCLEOTIDE SEQUENCE [LARGE SCALE GENOMIC DNA]</scope>
    <source>
        <strain evidence="2 3">NPDC007147</strain>
    </source>
</reference>
<dbReference type="EMBL" id="JBIAFJ010000012">
    <property type="protein sequence ID" value="MFE9171015.1"/>
    <property type="molecule type" value="Genomic_DNA"/>
</dbReference>
<dbReference type="SUPFAM" id="SSF53335">
    <property type="entry name" value="S-adenosyl-L-methionine-dependent methyltransferases"/>
    <property type="match status" value="1"/>
</dbReference>
<dbReference type="InterPro" id="IPR029063">
    <property type="entry name" value="SAM-dependent_MTases_sf"/>
</dbReference>
<dbReference type="Proteomes" id="UP001601197">
    <property type="component" value="Unassembled WGS sequence"/>
</dbReference>
<gene>
    <name evidence="2" type="ORF">ACFYNZ_16055</name>
</gene>
<sequence length="274" mass="28760">MTAPTAVQEAFLRAFHAEHPAVTADAFADGRAPDGRSSYEVLCDRVAGARRVLDLGCGDGVLLDLLARTEGRRLAGVDLSPEALALARRRPSLHAAALAEARAQRLPFAGGAFDACVCHMALMLMGDVDRVAAEIARVLSPGGVLACVIGGGALGGEAYELFSDLLRAAVRRAPAEQRIPPLGDRRTRGRAGLAEVLEPAGFGTPDWETVPLDLSGPADRVWVTLSGIYDVGPLDPVAVRRLRETFLTEAAGLVGPDGRVPCGFTVHVVTASLR</sequence>
<proteinExistence type="predicted"/>
<organism evidence="2 3">
    <name type="scientific">Streptomyces kebangsaanensis</name>
    <dbReference type="NCBI Taxonomy" id="864058"/>
    <lineage>
        <taxon>Bacteria</taxon>
        <taxon>Bacillati</taxon>
        <taxon>Actinomycetota</taxon>
        <taxon>Actinomycetes</taxon>
        <taxon>Kitasatosporales</taxon>
        <taxon>Streptomycetaceae</taxon>
        <taxon>Streptomyces</taxon>
    </lineage>
</organism>
<dbReference type="GO" id="GO:0032259">
    <property type="term" value="P:methylation"/>
    <property type="evidence" value="ECO:0007669"/>
    <property type="project" value="UniProtKB-KW"/>
</dbReference>
<evidence type="ECO:0000313" key="3">
    <source>
        <dbReference type="Proteomes" id="UP001601197"/>
    </source>
</evidence>
<accession>A0ABW6KVN4</accession>
<dbReference type="GO" id="GO:0008168">
    <property type="term" value="F:methyltransferase activity"/>
    <property type="evidence" value="ECO:0007669"/>
    <property type="project" value="UniProtKB-KW"/>
</dbReference>
<feature type="domain" description="Methyltransferase type 11" evidence="1">
    <location>
        <begin position="53"/>
        <end position="147"/>
    </location>
</feature>
<keyword evidence="2" id="KW-0489">Methyltransferase</keyword>
<dbReference type="Pfam" id="PF08241">
    <property type="entry name" value="Methyltransf_11"/>
    <property type="match status" value="1"/>
</dbReference>
<keyword evidence="3" id="KW-1185">Reference proteome</keyword>
<dbReference type="CDD" id="cd02440">
    <property type="entry name" value="AdoMet_MTases"/>
    <property type="match status" value="1"/>
</dbReference>
<protein>
    <submittedName>
        <fullName evidence="2">Class I SAM-dependent methyltransferase</fullName>
    </submittedName>
</protein>
<name>A0ABW6KVN4_9ACTN</name>
<dbReference type="Gene3D" id="3.40.50.150">
    <property type="entry name" value="Vaccinia Virus protein VP39"/>
    <property type="match status" value="1"/>
</dbReference>
<comment type="caution">
    <text evidence="2">The sequence shown here is derived from an EMBL/GenBank/DDBJ whole genome shotgun (WGS) entry which is preliminary data.</text>
</comment>
<dbReference type="InterPro" id="IPR013216">
    <property type="entry name" value="Methyltransf_11"/>
</dbReference>
<dbReference type="PANTHER" id="PTHR43591">
    <property type="entry name" value="METHYLTRANSFERASE"/>
    <property type="match status" value="1"/>
</dbReference>
<evidence type="ECO:0000313" key="2">
    <source>
        <dbReference type="EMBL" id="MFE9171015.1"/>
    </source>
</evidence>
<dbReference type="RefSeq" id="WP_388347631.1">
    <property type="nucleotide sequence ID" value="NZ_JBIAFJ010000012.1"/>
</dbReference>
<evidence type="ECO:0000259" key="1">
    <source>
        <dbReference type="Pfam" id="PF08241"/>
    </source>
</evidence>
<keyword evidence="2" id="KW-0808">Transferase</keyword>